<gene>
    <name evidence="2" type="ORF">DY000_02049950</name>
</gene>
<protein>
    <submittedName>
        <fullName evidence="2">Uncharacterized protein</fullName>
    </submittedName>
</protein>
<accession>A0ABQ7ESG8</accession>
<feature type="region of interest" description="Disordered" evidence="1">
    <location>
        <begin position="422"/>
        <end position="442"/>
    </location>
</feature>
<evidence type="ECO:0000313" key="3">
    <source>
        <dbReference type="Proteomes" id="UP000266723"/>
    </source>
</evidence>
<feature type="compositionally biased region" description="Acidic residues" evidence="1">
    <location>
        <begin position="168"/>
        <end position="181"/>
    </location>
</feature>
<reference evidence="2 3" key="1">
    <citation type="journal article" date="2020" name="BMC Genomics">
        <title>Intraspecific diversification of the crop wild relative Brassica cretica Lam. using demographic model selection.</title>
        <authorList>
            <person name="Kioukis A."/>
            <person name="Michalopoulou V.A."/>
            <person name="Briers L."/>
            <person name="Pirintsos S."/>
            <person name="Studholme D.J."/>
            <person name="Pavlidis P."/>
            <person name="Sarris P.F."/>
        </authorList>
    </citation>
    <scope>NUCLEOTIDE SEQUENCE [LARGE SCALE GENOMIC DNA]</scope>
    <source>
        <strain evidence="3">cv. PFS-1207/04</strain>
    </source>
</reference>
<comment type="caution">
    <text evidence="2">The sequence shown here is derived from an EMBL/GenBank/DDBJ whole genome shotgun (WGS) entry which is preliminary data.</text>
</comment>
<evidence type="ECO:0000313" key="2">
    <source>
        <dbReference type="EMBL" id="KAF3606502.1"/>
    </source>
</evidence>
<evidence type="ECO:0000256" key="1">
    <source>
        <dbReference type="SAM" id="MobiDB-lite"/>
    </source>
</evidence>
<feature type="region of interest" description="Disordered" evidence="1">
    <location>
        <begin position="156"/>
        <end position="181"/>
    </location>
</feature>
<feature type="compositionally biased region" description="Pro residues" evidence="1">
    <location>
        <begin position="432"/>
        <end position="442"/>
    </location>
</feature>
<dbReference type="EMBL" id="QGKV02000297">
    <property type="protein sequence ID" value="KAF3606502.1"/>
    <property type="molecule type" value="Genomic_DNA"/>
</dbReference>
<dbReference type="Proteomes" id="UP000266723">
    <property type="component" value="Unassembled WGS sequence"/>
</dbReference>
<proteinExistence type="predicted"/>
<keyword evidence="3" id="KW-1185">Reference proteome</keyword>
<organism evidence="2 3">
    <name type="scientific">Brassica cretica</name>
    <name type="common">Mustard</name>
    <dbReference type="NCBI Taxonomy" id="69181"/>
    <lineage>
        <taxon>Eukaryota</taxon>
        <taxon>Viridiplantae</taxon>
        <taxon>Streptophyta</taxon>
        <taxon>Embryophyta</taxon>
        <taxon>Tracheophyta</taxon>
        <taxon>Spermatophyta</taxon>
        <taxon>Magnoliopsida</taxon>
        <taxon>eudicotyledons</taxon>
        <taxon>Gunneridae</taxon>
        <taxon>Pentapetalae</taxon>
        <taxon>rosids</taxon>
        <taxon>malvids</taxon>
        <taxon>Brassicales</taxon>
        <taxon>Brassicaceae</taxon>
        <taxon>Brassiceae</taxon>
        <taxon>Brassica</taxon>
    </lineage>
</organism>
<sequence>MDLSISALTSKIEAIQGEWVEIQSYIARRPEAPASIDRRNNISTDIRRQTSVDDSTNRGQLVPKVTSDMSDTHYHGEEISADTYTTLRRHPFNLESLGDRLQRMENTTATMKEKWYMKPQTSSRRINDPGIIAACHYGAEYETKYSASIETHTATSIDSAHQKSTDTPQEESVESSPDDWENDYFNPIMAVNDAPPETPDDLYDEEYQKKGILVYKFRPLKPEIQAQVEIYSLLAEACGNGTRFAESVKYTDERRLTERYRNRSTEPRRNRSMLTCNHRSTDVQNSAEEPLTFLEPENSIGKTKMSKKSTEMIRDVQEIWMDTSLISFTQTKLVPEIYTKDEINEMFYGVCGTQEKYESDFQMNLDGVYHPLNDSIGWLTTCMEEMRQYIARIQHATDVSHHTSIDKRQHALIDSRLTTSIDQRLPASVDNNPPPSSPMKSP</sequence>
<name>A0ABQ7ESG8_BRACR</name>